<dbReference type="PANTHER" id="PTHR43173:SF37">
    <property type="entry name" value="ABC1 FAMILY PROTEIN C10F6.14C"/>
    <property type="match status" value="1"/>
</dbReference>
<gene>
    <name evidence="2" type="ORF">PPENT_87.1.T0110232</name>
</gene>
<dbReference type="InterPro" id="IPR004147">
    <property type="entry name" value="ABC1_dom"/>
</dbReference>
<dbReference type="EMBL" id="CAJJDO010000011">
    <property type="protein sequence ID" value="CAD8142578.1"/>
    <property type="molecule type" value="Genomic_DNA"/>
</dbReference>
<feature type="domain" description="ABC1 atypical kinase-like" evidence="1">
    <location>
        <begin position="65"/>
        <end position="174"/>
    </location>
</feature>
<reference evidence="2" key="1">
    <citation type="submission" date="2021-01" db="EMBL/GenBank/DDBJ databases">
        <authorList>
            <consortium name="Genoscope - CEA"/>
            <person name="William W."/>
        </authorList>
    </citation>
    <scope>NUCLEOTIDE SEQUENCE</scope>
</reference>
<dbReference type="OrthoDB" id="427480at2759"/>
<dbReference type="InterPro" id="IPR051130">
    <property type="entry name" value="Mito_struct-func_regulator"/>
</dbReference>
<protein>
    <recommendedName>
        <fullName evidence="1">ABC1 atypical kinase-like domain-containing protein</fullName>
    </recommendedName>
</protein>
<evidence type="ECO:0000313" key="2">
    <source>
        <dbReference type="EMBL" id="CAD8142578.1"/>
    </source>
</evidence>
<organism evidence="2 3">
    <name type="scientific">Paramecium pentaurelia</name>
    <dbReference type="NCBI Taxonomy" id="43138"/>
    <lineage>
        <taxon>Eukaryota</taxon>
        <taxon>Sar</taxon>
        <taxon>Alveolata</taxon>
        <taxon>Ciliophora</taxon>
        <taxon>Intramacronucleata</taxon>
        <taxon>Oligohymenophorea</taxon>
        <taxon>Peniculida</taxon>
        <taxon>Parameciidae</taxon>
        <taxon>Paramecium</taxon>
    </lineage>
</organism>
<dbReference type="Proteomes" id="UP000689195">
    <property type="component" value="Unassembled WGS sequence"/>
</dbReference>
<proteinExistence type="predicted"/>
<comment type="caution">
    <text evidence="2">The sequence shown here is derived from an EMBL/GenBank/DDBJ whole genome shotgun (WGS) entry which is preliminary data.</text>
</comment>
<keyword evidence="3" id="KW-1185">Reference proteome</keyword>
<dbReference type="PANTHER" id="PTHR43173">
    <property type="entry name" value="ABC1 FAMILY PROTEIN"/>
    <property type="match status" value="1"/>
</dbReference>
<evidence type="ECO:0000259" key="1">
    <source>
        <dbReference type="Pfam" id="PF03109"/>
    </source>
</evidence>
<dbReference type="AlphaFoldDB" id="A0A8S1SRP1"/>
<dbReference type="Pfam" id="PF03109">
    <property type="entry name" value="ABC1"/>
    <property type="match status" value="1"/>
</dbReference>
<evidence type="ECO:0000313" key="3">
    <source>
        <dbReference type="Proteomes" id="UP000689195"/>
    </source>
</evidence>
<name>A0A8S1SRP1_9CILI</name>
<sequence>MSLLKDIANAVSFYCISNIFQEEIGKQLKSFLMNLIQFLLHILEYLRFIKQNQRILKTKHQEIIFQWYQIFFRVLQYVFEMHILQFQESVQSKLQKEIDFRIEYQNQELCRRRALQIIGRKVIHIPKYYKELNTQRILISKWIEGITISHQDKIKKLGFNTKQLMNNVICQVTKEDDVMKLQLKMKEEIKEMMKQTDLFPKDLILVNRNMNLFRSFNKRCDSLINRINIMVRYTQQGTQQLNELLQTQQYNKKLLSSLCLNSDNVQLNLCMYFSQSGQNRETTKKLEDFLEQKQK</sequence>
<accession>A0A8S1SRP1</accession>